<evidence type="ECO:0000256" key="12">
    <source>
        <dbReference type="ARBA" id="ARBA00023098"/>
    </source>
</evidence>
<dbReference type="AlphaFoldDB" id="A0A031GKH6"/>
<feature type="binding site" description="in dimeric form" evidence="16">
    <location>
        <position position="208"/>
    </location>
    <ligand>
        <name>Ca(2+)</name>
        <dbReference type="ChEBI" id="CHEBI:29108"/>
        <label>1</label>
    </ligand>
</feature>
<keyword evidence="9 17" id="KW-0378">Hydrolase</keyword>
<evidence type="ECO:0000313" key="19">
    <source>
        <dbReference type="Proteomes" id="UP000182489"/>
    </source>
</evidence>
<feature type="chain" id="PRO_5044032833" description="Phospholipase A1" evidence="17">
    <location>
        <begin position="23"/>
        <end position="372"/>
    </location>
</feature>
<evidence type="ECO:0000256" key="9">
    <source>
        <dbReference type="ARBA" id="ARBA00022801"/>
    </source>
</evidence>
<dbReference type="EC" id="3.1.1.4" evidence="17"/>
<comment type="function">
    <text evidence="17">Hydrolysis of phosphatidylcholine with phospholipase A2 (EC 3.1.1.4) and phospholipase A1 (EC 3.1.1.32) activities.</text>
</comment>
<evidence type="ECO:0000256" key="4">
    <source>
        <dbReference type="ARBA" id="ARBA00011702"/>
    </source>
</evidence>
<dbReference type="GO" id="GO:0004623">
    <property type="term" value="F:phospholipase A2 activity"/>
    <property type="evidence" value="ECO:0007669"/>
    <property type="project" value="UniProtKB-EC"/>
</dbReference>
<accession>A0A031GKH6</accession>
<evidence type="ECO:0000256" key="8">
    <source>
        <dbReference type="ARBA" id="ARBA00022729"/>
    </source>
</evidence>
<evidence type="ECO:0000256" key="16">
    <source>
        <dbReference type="PIRSR" id="PIRSR603187-2"/>
    </source>
</evidence>
<feature type="binding site" description="in dimeric form" evidence="16">
    <location>
        <position position="254"/>
    </location>
    <ligand>
        <name>Ca(2+)</name>
        <dbReference type="ChEBI" id="CHEBI:29108"/>
        <label>1</label>
    </ligand>
</feature>
<comment type="similarity">
    <text evidence="3 17">Belongs to the phospholipase A1 family.</text>
</comment>
<evidence type="ECO:0000256" key="15">
    <source>
        <dbReference type="PIRSR" id="PIRSR603187-1"/>
    </source>
</evidence>
<comment type="catalytic activity">
    <reaction evidence="2 17">
        <text>a 1,2-diacyl-sn-glycero-3-phosphocholine + H2O = a 1-acyl-sn-glycero-3-phosphocholine + a fatty acid + H(+)</text>
        <dbReference type="Rhea" id="RHEA:15801"/>
        <dbReference type="ChEBI" id="CHEBI:15377"/>
        <dbReference type="ChEBI" id="CHEBI:15378"/>
        <dbReference type="ChEBI" id="CHEBI:28868"/>
        <dbReference type="ChEBI" id="CHEBI:57643"/>
        <dbReference type="ChEBI" id="CHEBI:58168"/>
        <dbReference type="EC" id="3.1.1.4"/>
    </reaction>
</comment>
<feature type="signal peptide" evidence="17">
    <location>
        <begin position="1"/>
        <end position="22"/>
    </location>
</feature>
<evidence type="ECO:0000256" key="1">
    <source>
        <dbReference type="ARBA" id="ARBA00000111"/>
    </source>
</evidence>
<dbReference type="GO" id="GO:0008970">
    <property type="term" value="F:phospholipase A1 activity"/>
    <property type="evidence" value="ECO:0007669"/>
    <property type="project" value="UniProtKB-EC"/>
</dbReference>
<sequence>MTIQLRKIILSSLLASPALAMAGELEQQMQRCAVLGDASARLGCFDTLAKAAEKATIAAGGDSATAAVTLAAAAEAAPITPVSPPGVATPDAVNAAIPAVAQTGAAPPEAPISRTQQSWELNEASKRGLFNFRPHRDTYLLLANYSDASNDEPFQDFTPAGIKSQHVELTFQLSFKMKLLEDIAGTPLDMWFGYTQQSFWQAYNRKASSPFRETNYQPELMLIMPINKNFAGVEFNYLNFGLVHQSNGQTSTLSRSWNRVYAELGMEKDNLAVTARVWHRLDNGKTDNDNIDITDYLGHGDLRVSYRNKGHEYAVTARRNFSKKHGSMQASWAFPLKANLKGYLQLFSGYGQSLIDYNYSQKSIGAGFMVDL</sequence>
<keyword evidence="7 16" id="KW-0479">Metal-binding</keyword>
<reference evidence="18 19" key="1">
    <citation type="submission" date="2016-11" db="EMBL/GenBank/DDBJ databases">
        <authorList>
            <person name="Varghese N."/>
            <person name="Submissions S."/>
        </authorList>
    </citation>
    <scope>NUCLEOTIDE SEQUENCE [LARGE SCALE GENOMIC DNA]</scope>
    <source>
        <strain evidence="18 19">NFR18</strain>
    </source>
</reference>
<comment type="subcellular location">
    <subcellularLocation>
        <location evidence="17">Cell outer membrane</location>
        <topology evidence="17">Multi-pass membrane protein</topology>
    </subcellularLocation>
    <text evidence="17">One of the very few enzymes located there.</text>
</comment>
<dbReference type="Proteomes" id="UP000182489">
    <property type="component" value="Unassembled WGS sequence"/>
</dbReference>
<protein>
    <recommendedName>
        <fullName evidence="17">Phospholipase A1</fullName>
        <ecNumber evidence="17">3.1.1.32</ecNumber>
        <ecNumber evidence="17">3.1.1.4</ecNumber>
    </recommendedName>
    <alternativeName>
        <fullName evidence="17">Phosphatidylcholine 1-acylhydrolase</fullName>
    </alternativeName>
</protein>
<dbReference type="RefSeq" id="WP_070302464.1">
    <property type="nucleotide sequence ID" value="NZ_FPKH01000001.1"/>
</dbReference>
<dbReference type="EC" id="3.1.1.32" evidence="17"/>
<dbReference type="InterPro" id="IPR003187">
    <property type="entry name" value="PLipase_A1"/>
</dbReference>
<proteinExistence type="inferred from homology"/>
<keyword evidence="11 17" id="KW-0442">Lipid degradation</keyword>
<evidence type="ECO:0000256" key="17">
    <source>
        <dbReference type="RuleBase" id="RU366027"/>
    </source>
</evidence>
<dbReference type="CDD" id="cd00541">
    <property type="entry name" value="OMPLA"/>
    <property type="match status" value="1"/>
</dbReference>
<organism evidence="18 19">
    <name type="scientific">Janthinobacterium lividum</name>
    <dbReference type="NCBI Taxonomy" id="29581"/>
    <lineage>
        <taxon>Bacteria</taxon>
        <taxon>Pseudomonadati</taxon>
        <taxon>Pseudomonadota</taxon>
        <taxon>Betaproteobacteria</taxon>
        <taxon>Burkholderiales</taxon>
        <taxon>Oxalobacteraceae</taxon>
        <taxon>Janthinobacterium</taxon>
    </lineage>
</organism>
<evidence type="ECO:0000256" key="5">
    <source>
        <dbReference type="ARBA" id="ARBA00022452"/>
    </source>
</evidence>
<keyword evidence="10 16" id="KW-0106">Calcium</keyword>
<dbReference type="GO" id="GO:0016042">
    <property type="term" value="P:lipid catabolic process"/>
    <property type="evidence" value="ECO:0007669"/>
    <property type="project" value="UniProtKB-KW"/>
</dbReference>
<dbReference type="SUPFAM" id="SSF56931">
    <property type="entry name" value="Outer membrane phospholipase A (OMPLA)"/>
    <property type="match status" value="1"/>
</dbReference>
<comment type="cofactor">
    <cofactor evidence="17">
        <name>Ca(2+)</name>
        <dbReference type="ChEBI" id="CHEBI:29108"/>
    </cofactor>
    <text evidence="17">Binds 1 Ca(2+) ion per monomer. In the dimeric form the Ca(2+) is bound by different amino acids with binding of each Ca(2+) shared with ligands coming from each monomer. The Ca(2+) ion may have a role in catalysis.</text>
</comment>
<keyword evidence="12 17" id="KW-0443">Lipid metabolism</keyword>
<dbReference type="PANTHER" id="PTHR40457">
    <property type="entry name" value="PHOSPHOLIPASE A1"/>
    <property type="match status" value="1"/>
</dbReference>
<dbReference type="GO" id="GO:0046872">
    <property type="term" value="F:metal ion binding"/>
    <property type="evidence" value="ECO:0007669"/>
    <property type="project" value="UniProtKB-KW"/>
</dbReference>
<comment type="subunit">
    <text evidence="4 17">Homodimer; dimerization is reversible, and the dimeric form is the active one.</text>
</comment>
<keyword evidence="14 17" id="KW-0998">Cell outer membrane</keyword>
<keyword evidence="8 17" id="KW-0732">Signal</keyword>
<dbReference type="Pfam" id="PF02253">
    <property type="entry name" value="PLA1"/>
    <property type="match status" value="1"/>
</dbReference>
<evidence type="ECO:0000256" key="13">
    <source>
        <dbReference type="ARBA" id="ARBA00023136"/>
    </source>
</evidence>
<comment type="catalytic activity">
    <reaction evidence="1 17">
        <text>a 1,2-diacyl-sn-glycero-3-phosphocholine + H2O = a 2-acyl-sn-glycero-3-phosphocholine + a fatty acid + H(+)</text>
        <dbReference type="Rhea" id="RHEA:18689"/>
        <dbReference type="ChEBI" id="CHEBI:15377"/>
        <dbReference type="ChEBI" id="CHEBI:15378"/>
        <dbReference type="ChEBI" id="CHEBI:28868"/>
        <dbReference type="ChEBI" id="CHEBI:57643"/>
        <dbReference type="ChEBI" id="CHEBI:57875"/>
        <dbReference type="EC" id="3.1.1.32"/>
    </reaction>
</comment>
<evidence type="ECO:0000256" key="7">
    <source>
        <dbReference type="ARBA" id="ARBA00022723"/>
    </source>
</evidence>
<feature type="binding site" description="in dimeric form" evidence="16">
    <location>
        <position position="289"/>
    </location>
    <ligand>
        <name>Ca(2+)</name>
        <dbReference type="ChEBI" id="CHEBI:29108"/>
        <label>1</label>
    </ligand>
</feature>
<dbReference type="Gene3D" id="2.40.230.10">
    <property type="entry name" value="Phospholipase A1"/>
    <property type="match status" value="1"/>
</dbReference>
<evidence type="ECO:0000256" key="2">
    <source>
        <dbReference type="ARBA" id="ARBA00001604"/>
    </source>
</evidence>
<comment type="caution">
    <text evidence="18">The sequence shown here is derived from an EMBL/GenBank/DDBJ whole genome shotgun (WGS) entry which is preliminary data.</text>
</comment>
<gene>
    <name evidence="18" type="ORF">SAMN03097694_1802</name>
</gene>
<dbReference type="InterPro" id="IPR036541">
    <property type="entry name" value="PLipase_A1_sf"/>
</dbReference>
<evidence type="ECO:0000256" key="10">
    <source>
        <dbReference type="ARBA" id="ARBA00022837"/>
    </source>
</evidence>
<evidence type="ECO:0000256" key="14">
    <source>
        <dbReference type="ARBA" id="ARBA00023237"/>
    </source>
</evidence>
<keyword evidence="6" id="KW-0812">Transmembrane</keyword>
<feature type="active site" description="Proton acceptor" evidence="15">
    <location>
        <position position="244"/>
    </location>
</feature>
<feature type="active site" description="Nucleophile" evidence="15">
    <location>
        <position position="246"/>
    </location>
</feature>
<evidence type="ECO:0000313" key="18">
    <source>
        <dbReference type="EMBL" id="SFX36504.1"/>
    </source>
</evidence>
<keyword evidence="13" id="KW-0472">Membrane</keyword>
<dbReference type="PRINTS" id="PR01486">
    <property type="entry name" value="PHPHLIPASEA1"/>
</dbReference>
<evidence type="ECO:0000256" key="6">
    <source>
        <dbReference type="ARBA" id="ARBA00022692"/>
    </source>
</evidence>
<evidence type="ECO:0000256" key="3">
    <source>
        <dbReference type="ARBA" id="ARBA00010525"/>
    </source>
</evidence>
<dbReference type="GO" id="GO:0009279">
    <property type="term" value="C:cell outer membrane"/>
    <property type="evidence" value="ECO:0007669"/>
    <property type="project" value="UniProtKB-SubCell"/>
</dbReference>
<name>A0A031GKH6_9BURK</name>
<keyword evidence="5" id="KW-1134">Transmembrane beta strand</keyword>
<dbReference type="PANTHER" id="PTHR40457:SF1">
    <property type="entry name" value="PHOSPHOLIPASE A1"/>
    <property type="match status" value="1"/>
</dbReference>
<evidence type="ECO:0000256" key="11">
    <source>
        <dbReference type="ARBA" id="ARBA00022963"/>
    </source>
</evidence>
<dbReference type="EMBL" id="FPKH01000001">
    <property type="protein sequence ID" value="SFX36504.1"/>
    <property type="molecule type" value="Genomic_DNA"/>
</dbReference>